<keyword evidence="2" id="KW-1185">Reference proteome</keyword>
<dbReference type="AlphaFoldDB" id="K5WQZ6"/>
<dbReference type="GeneID" id="18914443"/>
<protein>
    <recommendedName>
        <fullName evidence="3">MYND-type domain-containing protein</fullName>
    </recommendedName>
</protein>
<evidence type="ECO:0000313" key="1">
    <source>
        <dbReference type="EMBL" id="EKM61880.1"/>
    </source>
</evidence>
<dbReference type="InParanoid" id="K5WQZ6"/>
<sequence>MRVCKCDLHDGRLKRLHEVGVREWGVGSYKGLARLIASQIHNVLQPVRDEARLHKVEKNQERAIRQGKSVPWPRTPHDVLPYGVDASIAALAVWLEFSAPDCIWLGLFASIIELFRKEVVLPILVSPTLPGRFVGIAETPFRMLSMRGRLSPSDEQLFAEMKRVLVLYKMLANYFDRDESRILFRRANEQFAPEDPDRNLLSICRDALDVLPALAQLMPPNSEAVRDVEQCAQELVATGAIFHDHLDLAYDTNKYGGQIVSLSQELRRNLQGDPTSSAYEGFLRLWYSERCWSPGCGETFVGAGRAFAACSSCKRVTYCSKECLARA</sequence>
<dbReference type="OrthoDB" id="549788at2759"/>
<evidence type="ECO:0000313" key="2">
    <source>
        <dbReference type="Proteomes" id="UP000008370"/>
    </source>
</evidence>
<gene>
    <name evidence="1" type="ORF">PHACADRAFT_248782</name>
</gene>
<dbReference type="EMBL" id="JH930468">
    <property type="protein sequence ID" value="EKM61880.1"/>
    <property type="molecule type" value="Genomic_DNA"/>
</dbReference>
<reference evidence="1 2" key="1">
    <citation type="journal article" date="2012" name="BMC Genomics">
        <title>Comparative genomics of the white-rot fungi, Phanerochaete carnosa and P. chrysosporium, to elucidate the genetic basis of the distinct wood types they colonize.</title>
        <authorList>
            <person name="Suzuki H."/>
            <person name="MacDonald J."/>
            <person name="Syed K."/>
            <person name="Salamov A."/>
            <person name="Hori C."/>
            <person name="Aerts A."/>
            <person name="Henrissat B."/>
            <person name="Wiebenga A."/>
            <person name="vanKuyk P.A."/>
            <person name="Barry K."/>
            <person name="Lindquist E."/>
            <person name="LaButti K."/>
            <person name="Lapidus A."/>
            <person name="Lucas S."/>
            <person name="Coutinho P."/>
            <person name="Gong Y."/>
            <person name="Samejima M."/>
            <person name="Mahadevan R."/>
            <person name="Abou-Zaid M."/>
            <person name="de Vries R.P."/>
            <person name="Igarashi K."/>
            <person name="Yadav J.S."/>
            <person name="Grigoriev I.V."/>
            <person name="Master E.R."/>
        </authorList>
    </citation>
    <scope>NUCLEOTIDE SEQUENCE [LARGE SCALE GENOMIC DNA]</scope>
    <source>
        <strain evidence="1 2">HHB-10118-sp</strain>
    </source>
</reference>
<accession>K5WQZ6</accession>
<organism evidence="1 2">
    <name type="scientific">Phanerochaete carnosa (strain HHB-10118-sp)</name>
    <name type="common">White-rot fungus</name>
    <name type="synonym">Peniophora carnosa</name>
    <dbReference type="NCBI Taxonomy" id="650164"/>
    <lineage>
        <taxon>Eukaryota</taxon>
        <taxon>Fungi</taxon>
        <taxon>Dikarya</taxon>
        <taxon>Basidiomycota</taxon>
        <taxon>Agaricomycotina</taxon>
        <taxon>Agaricomycetes</taxon>
        <taxon>Polyporales</taxon>
        <taxon>Phanerochaetaceae</taxon>
        <taxon>Phanerochaete</taxon>
    </lineage>
</organism>
<dbReference type="Proteomes" id="UP000008370">
    <property type="component" value="Unassembled WGS sequence"/>
</dbReference>
<dbReference type="KEGG" id="pco:PHACADRAFT_248782"/>
<dbReference type="HOGENOM" id="CLU_850226_0_0_1"/>
<name>K5WQZ6_PHACS</name>
<proteinExistence type="predicted"/>
<evidence type="ECO:0008006" key="3">
    <source>
        <dbReference type="Google" id="ProtNLM"/>
    </source>
</evidence>
<dbReference type="RefSeq" id="XP_007391272.1">
    <property type="nucleotide sequence ID" value="XM_007391210.1"/>
</dbReference>